<dbReference type="HOGENOM" id="CLU_1154325_0_0_2"/>
<proteinExistence type="predicted"/>
<reference evidence="3" key="2">
    <citation type="submission" date="2015-05" db="EMBL/GenBank/DDBJ databases">
        <title>Complete genome sequence of Halanaeroarchaeum sulfurireducens type strain M27-SA2, a sulfate-reducer haloarchaeon from marine anoxic lake Medee.</title>
        <authorList>
            <person name="Messina E."/>
            <person name="Kublanov I.V."/>
            <person name="Toshchakov S."/>
            <person name="Arcadi E."/>
            <person name="La Spada G."/>
            <person name="La Cono V."/>
            <person name="Yakimov M.M."/>
        </authorList>
    </citation>
    <scope>NUCLEOTIDE SEQUENCE [LARGE SCALE GENOMIC DNA]</scope>
    <source>
        <strain evidence="3">M27-SA2</strain>
        <plasmid evidence="3">Plasmid pM27-SA2-01</plasmid>
    </source>
</reference>
<dbReference type="Proteomes" id="UP000069906">
    <property type="component" value="Plasmid pHSR2-01"/>
</dbReference>
<keyword evidence="1" id="KW-0614">Plasmid</keyword>
<evidence type="ECO:0000313" key="4">
    <source>
        <dbReference type="Proteomes" id="UP000069906"/>
    </source>
</evidence>
<organism evidence="1 4">
    <name type="scientific">Halanaeroarchaeum sulfurireducens</name>
    <dbReference type="NCBI Taxonomy" id="1604004"/>
    <lineage>
        <taxon>Archaea</taxon>
        <taxon>Methanobacteriati</taxon>
        <taxon>Methanobacteriota</taxon>
        <taxon>Stenosarchaea group</taxon>
        <taxon>Halobacteria</taxon>
        <taxon>Halobacteriales</taxon>
        <taxon>Halobacteriaceae</taxon>
        <taxon>Halanaeroarchaeum</taxon>
    </lineage>
</organism>
<protein>
    <submittedName>
        <fullName evidence="1">Uncharacterized protein</fullName>
    </submittedName>
</protein>
<evidence type="ECO:0000313" key="1">
    <source>
        <dbReference type="EMBL" id="AKH98688.1"/>
    </source>
</evidence>
<gene>
    <name evidence="2" type="ORF">HLASA_3063</name>
    <name evidence="1" type="ORF">HLASF_3062</name>
</gene>
<accession>A0A0F7PHH7</accession>
<dbReference type="KEGG" id="hsf:HLASA_3063"/>
<sequence>MKFSGEILVEHTHSEVKTHWLERAGPQLVLDIDDAELLDEEIENTIEQYIADTGIHYVDEFASGGDWVTCQFGRVEVPIDSWHCKITGTNCPIQAKIDLTDKERFLHGCNIEASEETVQAKYDRSPEEFKEDIWDTVTDGDYEGHHHHPGTAPCSFCEDANRRDSYYLPWEMTRLTDHLGDYEDARSSVELVQEGIAYKLGDAICSTCFVSLEESYPSVDFSVYGIDLNTYDTVEYTFEP</sequence>
<dbReference type="AlphaFoldDB" id="A0A0F7PHH7"/>
<evidence type="ECO:0000313" key="3">
    <source>
        <dbReference type="Proteomes" id="UP000060390"/>
    </source>
</evidence>
<dbReference type="EMBL" id="CP011565">
    <property type="protein sequence ID" value="ALG83131.1"/>
    <property type="molecule type" value="Genomic_DNA"/>
</dbReference>
<reference evidence="1 4" key="1">
    <citation type="submission" date="2014-06" db="EMBL/GenBank/DDBJ databases">
        <title>Secret life of haloarchaea: discovery of obligatory anaerobic haloarchaea growing by dissimilatory sulfur reduction.</title>
        <authorList>
            <person name="Sorokin D.Y."/>
            <person name="Kublanov I.V."/>
            <person name="Gavrilov S.N."/>
            <person name="Ferrer M."/>
            <person name="Golyshin P.N."/>
            <person name="Messina E."/>
            <person name="La Cono V."/>
            <person name="Yakimov M.M."/>
        </authorList>
    </citation>
    <scope>NUCLEOTIDE SEQUENCE [LARGE SCALE GENOMIC DNA]</scope>
    <source>
        <strain evidence="1 4">HSR2</strain>
        <plasmid evidence="1 4">pHSR2-01</plasmid>
    </source>
</reference>
<dbReference type="RefSeq" id="WP_144426142.1">
    <property type="nucleotide sequence ID" value="NZ_CP008875.1"/>
</dbReference>
<dbReference type="Proteomes" id="UP000060390">
    <property type="component" value="Plasmid pM27-SA2-01"/>
</dbReference>
<keyword evidence="4" id="KW-1185">Reference proteome</keyword>
<dbReference type="OrthoDB" id="384444at2157"/>
<dbReference type="GeneID" id="41532933"/>
<name>A0A0F7PHH7_9EURY</name>
<geneLocation type="plasmid" evidence="2 3">
    <name>pM27-SA2-01</name>
</geneLocation>
<geneLocation type="plasmid" evidence="1 4">
    <name>pHSR2-01</name>
</geneLocation>
<reference evidence="2 3" key="3">
    <citation type="journal article" date="2016" name="Stand. Genomic Sci.">
        <title>Complete genome sequence of 'Halanaeroarchaeum sulfurireducens' M27-SA2, a sulfur-reducing and acetate-oxidizing haloarchaeon from the deep-sea hypersaline anoxic lake Medee.</title>
        <authorList>
            <person name="Messina E."/>
            <person name="Sorokin D.Y."/>
            <person name="Kublanov I.V."/>
            <person name="Toshchakov S."/>
            <person name="Lopatina A."/>
            <person name="Arcadi E."/>
            <person name="Smedile F."/>
            <person name="La Spada G."/>
            <person name="La Cono V."/>
            <person name="Yakimov M.M."/>
        </authorList>
    </citation>
    <scope>NUCLEOTIDE SEQUENCE [LARGE SCALE GENOMIC DNA]</scope>
    <source>
        <strain evidence="2 3">M27-SA2</strain>
        <plasmid evidence="3">Plasmid pM27-SA2-01</plasmid>
        <plasmid evidence="2">pM27-SA2-01</plasmid>
    </source>
</reference>
<evidence type="ECO:0000313" key="2">
    <source>
        <dbReference type="EMBL" id="ALG83131.1"/>
    </source>
</evidence>
<dbReference type="EMBL" id="CP008875">
    <property type="protein sequence ID" value="AKH98688.1"/>
    <property type="molecule type" value="Genomic_DNA"/>
</dbReference>
<dbReference type="KEGG" id="hsu:HLASF_3062"/>